<dbReference type="GO" id="GO:0004252">
    <property type="term" value="F:serine-type endopeptidase activity"/>
    <property type="evidence" value="ECO:0007669"/>
    <property type="project" value="InterPro"/>
</dbReference>
<evidence type="ECO:0000256" key="2">
    <source>
        <dbReference type="ARBA" id="ARBA00001946"/>
    </source>
</evidence>
<feature type="domain" description="Sushi" evidence="20">
    <location>
        <begin position="284"/>
        <end position="343"/>
    </location>
</feature>
<dbReference type="Gene3D" id="3.40.50.410">
    <property type="entry name" value="von Willebrand factor, type A domain"/>
    <property type="match status" value="1"/>
</dbReference>
<reference evidence="21" key="1">
    <citation type="journal article" date="2019" name="bioRxiv">
        <title>The Genome of the Zebra Mussel, Dreissena polymorpha: A Resource for Invasive Species Research.</title>
        <authorList>
            <person name="McCartney M.A."/>
            <person name="Auch B."/>
            <person name="Kono T."/>
            <person name="Mallez S."/>
            <person name="Zhang Y."/>
            <person name="Obille A."/>
            <person name="Becker A."/>
            <person name="Abrahante J.E."/>
            <person name="Garbe J."/>
            <person name="Badalamenti J.P."/>
            <person name="Herman A."/>
            <person name="Mangelson H."/>
            <person name="Liachko I."/>
            <person name="Sullivan S."/>
            <person name="Sone E.D."/>
            <person name="Koren S."/>
            <person name="Silverstein K.A.T."/>
            <person name="Beckman K.B."/>
            <person name="Gohl D.M."/>
        </authorList>
    </citation>
    <scope>NUCLEOTIDE SEQUENCE</scope>
    <source>
        <strain evidence="21">Duluth1</strain>
        <tissue evidence="21">Whole animal</tissue>
    </source>
</reference>
<dbReference type="Gene3D" id="2.40.10.10">
    <property type="entry name" value="Trypsin-like serine proteases"/>
    <property type="match status" value="2"/>
</dbReference>
<dbReference type="Proteomes" id="UP000828390">
    <property type="component" value="Unassembled WGS sequence"/>
</dbReference>
<evidence type="ECO:0000259" key="19">
    <source>
        <dbReference type="PROSITE" id="PS50240"/>
    </source>
</evidence>
<proteinExistence type="inferred from homology"/>
<dbReference type="SMART" id="SM00020">
    <property type="entry name" value="Tryp_SPc"/>
    <property type="match status" value="1"/>
</dbReference>
<feature type="disulfide bond" evidence="15">
    <location>
        <begin position="314"/>
        <end position="341"/>
    </location>
</feature>
<evidence type="ECO:0000259" key="20">
    <source>
        <dbReference type="PROSITE" id="PS50923"/>
    </source>
</evidence>
<evidence type="ECO:0000256" key="6">
    <source>
        <dbReference type="ARBA" id="ARBA00022588"/>
    </source>
</evidence>
<dbReference type="PROSITE" id="PS00135">
    <property type="entry name" value="TRYPSIN_SER"/>
    <property type="match status" value="1"/>
</dbReference>
<keyword evidence="5" id="KW-0964">Secreted</keyword>
<dbReference type="CDD" id="cd00190">
    <property type="entry name" value="Tryp_SPc"/>
    <property type="match status" value="1"/>
</dbReference>
<dbReference type="EMBL" id="JAIWYP010000007">
    <property type="protein sequence ID" value="KAH3799999.1"/>
    <property type="molecule type" value="Genomic_DNA"/>
</dbReference>
<comment type="cofactor">
    <cofactor evidence="2">
        <name>Mg(2+)</name>
        <dbReference type="ChEBI" id="CHEBI:18420"/>
    </cofactor>
</comment>
<feature type="domain" description="VWFA" evidence="18">
    <location>
        <begin position="458"/>
        <end position="648"/>
    </location>
</feature>
<keyword evidence="12" id="KW-0325">Glycoprotein</keyword>
<dbReference type="InterPro" id="IPR001314">
    <property type="entry name" value="Peptidase_S1A"/>
</dbReference>
<dbReference type="SUPFAM" id="SSF50494">
    <property type="entry name" value="Trypsin-like serine proteases"/>
    <property type="match status" value="1"/>
</dbReference>
<name>A0A9D4J8F0_DREPO</name>
<dbReference type="PRINTS" id="PR00722">
    <property type="entry name" value="CHYMOTRYPSIN"/>
</dbReference>
<keyword evidence="22" id="KW-1185">Reference proteome</keyword>
<gene>
    <name evidence="21" type="ORF">DPMN_153623</name>
</gene>
<dbReference type="InterPro" id="IPR033116">
    <property type="entry name" value="TRYPSIN_SER"/>
</dbReference>
<dbReference type="Gene3D" id="2.10.70.10">
    <property type="entry name" value="Complement Module, domain 1"/>
    <property type="match status" value="3"/>
</dbReference>
<dbReference type="InterPro" id="IPR036465">
    <property type="entry name" value="vWFA_dom_sf"/>
</dbReference>
<comment type="similarity">
    <text evidence="13">Belongs to the peptidase S1 family. CLIP subfamily.</text>
</comment>
<dbReference type="GO" id="GO:0009986">
    <property type="term" value="C:cell surface"/>
    <property type="evidence" value="ECO:0007669"/>
    <property type="project" value="UniProtKB-SubCell"/>
</dbReference>
<accession>A0A9D4J8F0</accession>
<evidence type="ECO:0000259" key="18">
    <source>
        <dbReference type="PROSITE" id="PS50234"/>
    </source>
</evidence>
<keyword evidence="10" id="KW-0391">Immunity</keyword>
<dbReference type="InterPro" id="IPR002035">
    <property type="entry name" value="VWF_A"/>
</dbReference>
<dbReference type="FunFam" id="2.40.10.10:FF:000054">
    <property type="entry name" value="Complement C1r subcomponent"/>
    <property type="match status" value="1"/>
</dbReference>
<dbReference type="GO" id="GO:0070062">
    <property type="term" value="C:extracellular exosome"/>
    <property type="evidence" value="ECO:0007669"/>
    <property type="project" value="TreeGrafter"/>
</dbReference>
<evidence type="ECO:0000313" key="22">
    <source>
        <dbReference type="Proteomes" id="UP000828390"/>
    </source>
</evidence>
<sequence length="933" mass="105553">MGILIRLCAILIACVTIADFAVAVSWFEQQKCDMLLNNDLLKHVVHGNKGNNRVSFKCAEGFKSNVPNLEGILFYCKYHKELGKIAWAGQGVGDTTGPKTKPLYLHEVQCLSACPKPEFPDKMEITKSSKKLKIIRDNKIIEDDAYYLSGDTLTLKCENGYIKEGITNPASENDNVDIYDIYGNYGPKPVEEVTLTETLRCDDNGKWNNGILPNYGICRAITCDARSYQNIRNGVITDYKHVYGFLELMTLQCDHGFRPKSNRNYLQCLADDSFDKDDLMCEAITCMTPPEPLHGTLEITQLYYFPNATAEFACDNGYTMMGSPVWECKPDGEWDKPCIQCVREDDYCQPPCVPFGARVVDPPKRIHIGTTIEFSCNDRLYGGSTNRTCLFNKQWSDGPIDCSGWSLFSFDTGIYLKEALENTVDKQIERREANKNASGEANVASGRSMRPQNEYGVDAYILLDVSRSITDEDFNRTKAFVIALIKNLAVSNNPDGTRVTVNLFATDITNIIHQREAHHQNEEYIIKEINSINLLDVKSQTGHGTAISFALDDVRKDIVTKNSMRAEALRQQVVILISDGKYTQRGSPIEIAEDLKNRSVEIFCIALGTKNDENSFRVMKDMASKIDDQQHFFAVDKDWDMTETIHKMIELTPDFSCGATNPIRTDTKNISQSNYGLSKKHAWPWMVQLRYKDTHLCGGTLISNRWVLTAAHCFDFSPKIDTVILKQWHTRTLDDGSIQQDVPDSNVFIHEQYVNPGRNTNFKYDIALIKLQNNVSINSDLHTVCLWNNETANGTDVSYESLFKPQSYGIVTGWGYKQGTEINEDSMKQMQFPIQNFTECRNNKKQATIHFDESVMFCAGTKDETKIIDACHGDSGGPFVVQHPGKENKYIQIGIVSFQTQKGCRTHILDGYYTRLNENLLKWIASKMEQNAK</sequence>
<keyword evidence="11 15" id="KW-1015">Disulfide bond</keyword>
<dbReference type="GO" id="GO:0006508">
    <property type="term" value="P:proteolysis"/>
    <property type="evidence" value="ECO:0007669"/>
    <property type="project" value="UniProtKB-KW"/>
</dbReference>
<keyword evidence="8 17" id="KW-0732">Signal</keyword>
<evidence type="ECO:0000256" key="3">
    <source>
        <dbReference type="ARBA" id="ARBA00004241"/>
    </source>
</evidence>
<dbReference type="GO" id="GO:0006956">
    <property type="term" value="P:complement activation"/>
    <property type="evidence" value="ECO:0007669"/>
    <property type="project" value="TreeGrafter"/>
</dbReference>
<evidence type="ECO:0000256" key="16">
    <source>
        <dbReference type="RuleBase" id="RU363034"/>
    </source>
</evidence>
<evidence type="ECO:0000256" key="17">
    <source>
        <dbReference type="SAM" id="SignalP"/>
    </source>
</evidence>
<evidence type="ECO:0000256" key="7">
    <source>
        <dbReference type="ARBA" id="ARBA00022659"/>
    </source>
</evidence>
<keyword evidence="16" id="KW-0378">Hydrolase</keyword>
<dbReference type="PROSITE" id="PS50240">
    <property type="entry name" value="TRYPSIN_DOM"/>
    <property type="match status" value="1"/>
</dbReference>
<dbReference type="SUPFAM" id="SSF57535">
    <property type="entry name" value="Complement control module/SCR domain"/>
    <property type="match status" value="3"/>
</dbReference>
<dbReference type="FunFam" id="2.40.10.10:FF:000028">
    <property type="entry name" value="Serine protease easter"/>
    <property type="match status" value="1"/>
</dbReference>
<comment type="caution">
    <text evidence="15">Lacks conserved residue(s) required for the propagation of feature annotation.</text>
</comment>
<dbReference type="PANTHER" id="PTHR46393">
    <property type="entry name" value="SUSHI DOMAIN-CONTAINING PROTEIN"/>
    <property type="match status" value="1"/>
</dbReference>
<comment type="subcellular location">
    <subcellularLocation>
        <location evidence="3">Cell surface</location>
    </subcellularLocation>
    <subcellularLocation>
        <location evidence="4">Secreted</location>
    </subcellularLocation>
</comment>
<evidence type="ECO:0000256" key="10">
    <source>
        <dbReference type="ARBA" id="ARBA00022859"/>
    </source>
</evidence>
<comment type="cofactor">
    <cofactor evidence="1">
        <name>Mn(2+)</name>
        <dbReference type="ChEBI" id="CHEBI:29035"/>
    </cofactor>
</comment>
<dbReference type="InterPro" id="IPR001254">
    <property type="entry name" value="Trypsin_dom"/>
</dbReference>
<keyword evidence="7 15" id="KW-0768">Sushi</keyword>
<dbReference type="GO" id="GO:0009617">
    <property type="term" value="P:response to bacterium"/>
    <property type="evidence" value="ECO:0007669"/>
    <property type="project" value="TreeGrafter"/>
</dbReference>
<evidence type="ECO:0000256" key="5">
    <source>
        <dbReference type="ARBA" id="ARBA00022525"/>
    </source>
</evidence>
<comment type="caution">
    <text evidence="21">The sequence shown here is derived from an EMBL/GenBank/DDBJ whole genome shotgun (WGS) entry which is preliminary data.</text>
</comment>
<dbReference type="SUPFAM" id="SSF53300">
    <property type="entry name" value="vWA-like"/>
    <property type="match status" value="1"/>
</dbReference>
<evidence type="ECO:0000256" key="9">
    <source>
        <dbReference type="ARBA" id="ARBA00022737"/>
    </source>
</evidence>
<dbReference type="InterPro" id="IPR009003">
    <property type="entry name" value="Peptidase_S1_PA"/>
</dbReference>
<dbReference type="SMART" id="SM00327">
    <property type="entry name" value="VWA"/>
    <property type="match status" value="1"/>
</dbReference>
<evidence type="ECO:0000256" key="4">
    <source>
        <dbReference type="ARBA" id="ARBA00004613"/>
    </source>
</evidence>
<evidence type="ECO:0000256" key="13">
    <source>
        <dbReference type="ARBA" id="ARBA00024195"/>
    </source>
</evidence>
<organism evidence="21 22">
    <name type="scientific">Dreissena polymorpha</name>
    <name type="common">Zebra mussel</name>
    <name type="synonym">Mytilus polymorpha</name>
    <dbReference type="NCBI Taxonomy" id="45954"/>
    <lineage>
        <taxon>Eukaryota</taxon>
        <taxon>Metazoa</taxon>
        <taxon>Spiralia</taxon>
        <taxon>Lophotrochozoa</taxon>
        <taxon>Mollusca</taxon>
        <taxon>Bivalvia</taxon>
        <taxon>Autobranchia</taxon>
        <taxon>Heteroconchia</taxon>
        <taxon>Euheterodonta</taxon>
        <taxon>Imparidentia</taxon>
        <taxon>Neoheterodontei</taxon>
        <taxon>Myida</taxon>
        <taxon>Dreissenoidea</taxon>
        <taxon>Dreissenidae</taxon>
        <taxon>Dreissena</taxon>
    </lineage>
</organism>
<dbReference type="Pfam" id="PF00092">
    <property type="entry name" value="VWA"/>
    <property type="match status" value="1"/>
</dbReference>
<reference evidence="21" key="2">
    <citation type="submission" date="2020-11" db="EMBL/GenBank/DDBJ databases">
        <authorList>
            <person name="McCartney M.A."/>
            <person name="Auch B."/>
            <person name="Kono T."/>
            <person name="Mallez S."/>
            <person name="Becker A."/>
            <person name="Gohl D.M."/>
            <person name="Silverstein K.A.T."/>
            <person name="Koren S."/>
            <person name="Bechman K.B."/>
            <person name="Herman A."/>
            <person name="Abrahante J.E."/>
            <person name="Garbe J."/>
        </authorList>
    </citation>
    <scope>NUCLEOTIDE SEQUENCE</scope>
    <source>
        <strain evidence="21">Duluth1</strain>
        <tissue evidence="21">Whole animal</tissue>
    </source>
</reference>
<evidence type="ECO:0000256" key="12">
    <source>
        <dbReference type="ARBA" id="ARBA00023180"/>
    </source>
</evidence>
<dbReference type="PROSITE" id="PS50234">
    <property type="entry name" value="VWFA"/>
    <property type="match status" value="1"/>
</dbReference>
<feature type="chain" id="PRO_5038679966" description="C3/C5 convertase" evidence="17">
    <location>
        <begin position="24"/>
        <end position="933"/>
    </location>
</feature>
<feature type="domain" description="Sushi" evidence="20">
    <location>
        <begin position="346"/>
        <end position="404"/>
    </location>
</feature>
<feature type="domain" description="Peptidase S1" evidence="19">
    <location>
        <begin position="670"/>
        <end position="929"/>
    </location>
</feature>
<dbReference type="PROSITE" id="PS00134">
    <property type="entry name" value="TRYPSIN_HIS"/>
    <property type="match status" value="1"/>
</dbReference>
<dbReference type="Pfam" id="PF00084">
    <property type="entry name" value="Sushi"/>
    <property type="match status" value="1"/>
</dbReference>
<keyword evidence="6" id="KW-0399">Innate immunity</keyword>
<evidence type="ECO:0000256" key="14">
    <source>
        <dbReference type="ARBA" id="ARBA00029636"/>
    </source>
</evidence>
<evidence type="ECO:0000256" key="1">
    <source>
        <dbReference type="ARBA" id="ARBA00001936"/>
    </source>
</evidence>
<dbReference type="InterPro" id="IPR043504">
    <property type="entry name" value="Peptidase_S1_PA_chymotrypsin"/>
</dbReference>
<dbReference type="InterPro" id="IPR000436">
    <property type="entry name" value="Sushi_SCR_CCP_dom"/>
</dbReference>
<dbReference type="GO" id="GO:0045087">
    <property type="term" value="P:innate immune response"/>
    <property type="evidence" value="ECO:0007669"/>
    <property type="project" value="UniProtKB-KW"/>
</dbReference>
<dbReference type="PROSITE" id="PS50923">
    <property type="entry name" value="SUSHI"/>
    <property type="match status" value="2"/>
</dbReference>
<dbReference type="AlphaFoldDB" id="A0A9D4J8F0"/>
<dbReference type="SMART" id="SM00032">
    <property type="entry name" value="CCP"/>
    <property type="match status" value="3"/>
</dbReference>
<protein>
    <recommendedName>
        <fullName evidence="14">C3/C5 convertase</fullName>
    </recommendedName>
</protein>
<dbReference type="CDD" id="cd01450">
    <property type="entry name" value="vWFA_subfamily_ECM"/>
    <property type="match status" value="1"/>
</dbReference>
<dbReference type="InterPro" id="IPR035976">
    <property type="entry name" value="Sushi/SCR/CCP_sf"/>
</dbReference>
<keyword evidence="16" id="KW-0720">Serine protease</keyword>
<dbReference type="CDD" id="cd00033">
    <property type="entry name" value="CCP"/>
    <property type="match status" value="2"/>
</dbReference>
<dbReference type="PANTHER" id="PTHR46393:SF7">
    <property type="entry name" value="COMPLEMENT C2"/>
    <property type="match status" value="1"/>
</dbReference>
<keyword evidence="16" id="KW-0645">Protease</keyword>
<evidence type="ECO:0000256" key="15">
    <source>
        <dbReference type="PROSITE-ProRule" id="PRU00302"/>
    </source>
</evidence>
<evidence type="ECO:0000256" key="8">
    <source>
        <dbReference type="ARBA" id="ARBA00022729"/>
    </source>
</evidence>
<keyword evidence="9" id="KW-0677">Repeat</keyword>
<dbReference type="InterPro" id="IPR018114">
    <property type="entry name" value="TRYPSIN_HIS"/>
</dbReference>
<feature type="signal peptide" evidence="17">
    <location>
        <begin position="1"/>
        <end position="23"/>
    </location>
</feature>
<evidence type="ECO:0000256" key="11">
    <source>
        <dbReference type="ARBA" id="ARBA00023157"/>
    </source>
</evidence>
<evidence type="ECO:0000313" key="21">
    <source>
        <dbReference type="EMBL" id="KAH3799999.1"/>
    </source>
</evidence>
<dbReference type="Pfam" id="PF00089">
    <property type="entry name" value="Trypsin"/>
    <property type="match status" value="1"/>
</dbReference>